<proteinExistence type="predicted"/>
<dbReference type="EMBL" id="OC316539">
    <property type="protein sequence ID" value="CAD7392402.1"/>
    <property type="molecule type" value="Genomic_DNA"/>
</dbReference>
<name>A0A7R9CC50_TIMCR</name>
<dbReference type="AlphaFoldDB" id="A0A7R9CC50"/>
<feature type="transmembrane region" description="Helical" evidence="1">
    <location>
        <begin position="134"/>
        <end position="155"/>
    </location>
</feature>
<accession>A0A7R9CC50</accession>
<sequence length="363" mass="39507">MDELGVEGSHDKCGNTTSIVPPGKRTLRLCAATTRHVNSDSKKILDKEHGSQQQLKRHPALARAEQADDCYGSKHSRKPAVISYATFIPCAAIIPRAPIISCVVFTFYAIVISSIVVISCTAVIYCVTVIYCAAFIFCIAIISYAAVISCVSAFSLPTLELVGKDAIATLLPMSAWWAQVIKRKKEYYSGYNEDRQWFEPNKLTSSRMTGRTQLVLLHIMVLTSTTLTQEEITEECDSEMIGFELVTGYVFSAPGDLLDSLPGTLMLTDCLETCQGNESCQSINYETGLCVLFSSNADIHPGIGEVQLEEANPHLRGGRVENHLGKTTPVHPTEIRTSISPSSVVELNTTSALANYATEAGVV</sequence>
<keyword evidence="1" id="KW-0812">Transmembrane</keyword>
<feature type="domain" description="Apple" evidence="2">
    <location>
        <begin position="236"/>
        <end position="312"/>
    </location>
</feature>
<feature type="transmembrane region" description="Helical" evidence="1">
    <location>
        <begin position="81"/>
        <end position="99"/>
    </location>
</feature>
<dbReference type="Pfam" id="PF00024">
    <property type="entry name" value="PAN_1"/>
    <property type="match status" value="1"/>
</dbReference>
<evidence type="ECO:0000259" key="2">
    <source>
        <dbReference type="PROSITE" id="PS50948"/>
    </source>
</evidence>
<gene>
    <name evidence="3" type="ORF">TCEB3V08_LOCUS426</name>
</gene>
<keyword evidence="1" id="KW-0472">Membrane</keyword>
<protein>
    <recommendedName>
        <fullName evidence="2">Apple domain-containing protein</fullName>
    </recommendedName>
</protein>
<dbReference type="PROSITE" id="PS50948">
    <property type="entry name" value="PAN"/>
    <property type="match status" value="1"/>
</dbReference>
<organism evidence="3">
    <name type="scientific">Timema cristinae</name>
    <name type="common">Walking stick</name>
    <dbReference type="NCBI Taxonomy" id="61476"/>
    <lineage>
        <taxon>Eukaryota</taxon>
        <taxon>Metazoa</taxon>
        <taxon>Ecdysozoa</taxon>
        <taxon>Arthropoda</taxon>
        <taxon>Hexapoda</taxon>
        <taxon>Insecta</taxon>
        <taxon>Pterygota</taxon>
        <taxon>Neoptera</taxon>
        <taxon>Polyneoptera</taxon>
        <taxon>Phasmatodea</taxon>
        <taxon>Timematodea</taxon>
        <taxon>Timematoidea</taxon>
        <taxon>Timematidae</taxon>
        <taxon>Timema</taxon>
    </lineage>
</organism>
<evidence type="ECO:0000313" key="3">
    <source>
        <dbReference type="EMBL" id="CAD7392402.1"/>
    </source>
</evidence>
<dbReference type="InterPro" id="IPR003609">
    <property type="entry name" value="Pan_app"/>
</dbReference>
<feature type="transmembrane region" description="Helical" evidence="1">
    <location>
        <begin position="105"/>
        <end position="127"/>
    </location>
</feature>
<keyword evidence="1" id="KW-1133">Transmembrane helix</keyword>
<evidence type="ECO:0000256" key="1">
    <source>
        <dbReference type="SAM" id="Phobius"/>
    </source>
</evidence>
<reference evidence="3" key="1">
    <citation type="submission" date="2020-11" db="EMBL/GenBank/DDBJ databases">
        <authorList>
            <person name="Tran Van P."/>
        </authorList>
    </citation>
    <scope>NUCLEOTIDE SEQUENCE</scope>
</reference>